<evidence type="ECO:0008006" key="2">
    <source>
        <dbReference type="Google" id="ProtNLM"/>
    </source>
</evidence>
<accession>A0A146JYY6</accession>
<name>A0A146JYY6_9EUKA</name>
<proteinExistence type="predicted"/>
<dbReference type="PANTHER" id="PTHR43215">
    <property type="entry name" value="RADIAL SPOKE HEAD 1 HOMOLOG"/>
    <property type="match status" value="1"/>
</dbReference>
<reference evidence="1" key="1">
    <citation type="submission" date="2015-07" db="EMBL/GenBank/DDBJ databases">
        <title>Adaptation to a free-living lifestyle via gene acquisitions in the diplomonad Trepomonas sp. PC1.</title>
        <authorList>
            <person name="Xu F."/>
            <person name="Jerlstrom-Hultqvist J."/>
            <person name="Kolisko M."/>
            <person name="Simpson A.G.B."/>
            <person name="Roger A.J."/>
            <person name="Svard S.G."/>
            <person name="Andersson J.O."/>
        </authorList>
    </citation>
    <scope>NUCLEOTIDE SEQUENCE</scope>
    <source>
        <strain evidence="1">PC1</strain>
    </source>
</reference>
<sequence>ELMHFLQQQPLKVYKENTTNYIIMENNAKLTLNINKKQFVGKQKVEIHESTFVANVNEKQMFHDSQATFQIGNYQLSGSVTNGKLNGLWKCCYVYQQFQQYFQIEFNNNFLKRITTCGLNVSMDALFTNEKTPNFFVIPLQITNSPLTLAQDIQYIGNFANGVAEGSGQLVIKSRNFIGNFQTGLYHGSYYEEFDDCTCDGAYKNGAKEGYWTTKYKYEIHTMNQSSQRLNYEENIQIAIQYEKGKIISQYILHNDIKRFLPTHKAYTITDELFPYVQAFIDDEKQIFFSARNQQYCYVGQSKNNIAHGKGQICIQKTGKTIRKINGTFRNGFIIHGENLCQFDKYQRKQGIHHISLNRTLTICQYHNDMLHGKYIRDAKTYRSVTTCFYKNDILHGYYISNNSDGNDVHLMFYKAGQCVFQKYMGGNLFEKLNSIINKLCDISEIQFKSQLLKDVQRILKKTIQIKKKISGKVKDLK</sequence>
<gene>
    <name evidence="1" type="ORF">TPC1_30758</name>
</gene>
<dbReference type="AlphaFoldDB" id="A0A146JYY6"/>
<evidence type="ECO:0000313" key="1">
    <source>
        <dbReference type="EMBL" id="JAP89747.1"/>
    </source>
</evidence>
<organism evidence="1">
    <name type="scientific">Trepomonas sp. PC1</name>
    <dbReference type="NCBI Taxonomy" id="1076344"/>
    <lineage>
        <taxon>Eukaryota</taxon>
        <taxon>Metamonada</taxon>
        <taxon>Diplomonadida</taxon>
        <taxon>Hexamitidae</taxon>
        <taxon>Hexamitinae</taxon>
        <taxon>Trepomonas</taxon>
    </lineage>
</organism>
<dbReference type="EMBL" id="GDID01006859">
    <property type="protein sequence ID" value="JAP89747.1"/>
    <property type="molecule type" value="Transcribed_RNA"/>
</dbReference>
<feature type="non-terminal residue" evidence="1">
    <location>
        <position position="1"/>
    </location>
</feature>
<dbReference type="PANTHER" id="PTHR43215:SF14">
    <property type="entry name" value="RADIAL SPOKE HEAD 1 HOMOLOG"/>
    <property type="match status" value="1"/>
</dbReference>
<protein>
    <recommendedName>
        <fullName evidence="2">MORN repeat-containing protein</fullName>
    </recommendedName>
</protein>